<dbReference type="Pfam" id="PF08840">
    <property type="entry name" value="BAAT_C"/>
    <property type="match status" value="1"/>
</dbReference>
<feature type="active site" description="Charge relay system" evidence="2">
    <location>
        <position position="443"/>
    </location>
</feature>
<dbReference type="PANTHER" id="PTHR10824:SF36">
    <property type="entry name" value="ACYL-COA THIOESTERASE 17-RELATED"/>
    <property type="match status" value="1"/>
</dbReference>
<dbReference type="PIRSF" id="PIRSF016521">
    <property type="entry name" value="Acyl-CoA_hydro"/>
    <property type="match status" value="1"/>
</dbReference>
<feature type="active site" description="Charge relay system" evidence="2">
    <location>
        <position position="316"/>
    </location>
</feature>
<dbReference type="GO" id="GO:0006631">
    <property type="term" value="P:fatty acid metabolic process"/>
    <property type="evidence" value="ECO:0007669"/>
    <property type="project" value="TreeGrafter"/>
</dbReference>
<evidence type="ECO:0000256" key="2">
    <source>
        <dbReference type="PIRSR" id="PIRSR016521-1"/>
    </source>
</evidence>
<sequence>MLGASQFIELGHLLFLIIVINIPIWNIFTVTSLVTLLGMKSLWRLRFYKYSHLLSNNIKMSHQKCFSSGAPRRYSYYVAPMIIAEPTRGLVDELIRLKITYLMPNRQVTLQSKLLSEDADWWEAYAHYVSDSEGIVRVSRDKSFGGTYKGQEPMGLIWSMKLAPGSRPGMRLRKKDVTVPYLITISVYDGWISRNFDKRAVLASVVLERFYMAPGVTRIELNEEPVIGTMFFPPGPGPFPAILDMWGGGGGLVEYRAALLASRGFATLALAYLGHKNVPQSLQTFDPNLFYFKEAFNILNNHAKVSKDNVAILGLSLGFTLALLMATEIPNIHPKCLVCISGSHYKGLLEGQPVIFPDFHKDENKIKITEDGSVIWRNIPLPFPDDPKRMVQVDKIKCPMMLIFGEDDQNWPAPESAVEIQKVLKAAGKEHLLTTLAYPQTGHLIEPPYSPHFRKSKFKVPSSDKAVTVLWGGEAKPHSDAQEDSWKKILVFLEEHLVSHHPVAVTQSKL</sequence>
<dbReference type="OrthoDB" id="6347013at2759"/>
<protein>
    <submittedName>
        <fullName evidence="6">Uncharacterized protein</fullName>
    </submittedName>
</protein>
<dbReference type="FunFam" id="3.40.50.1820:FF:000024">
    <property type="entry name" value="acyl-coenzyme A thioesterase 4"/>
    <property type="match status" value="1"/>
</dbReference>
<evidence type="ECO:0000256" key="1">
    <source>
        <dbReference type="ARBA" id="ARBA00006538"/>
    </source>
</evidence>
<reference evidence="6 7" key="1">
    <citation type="journal article" date="2018" name="Nat. Ecol. Evol.">
        <title>Shark genomes provide insights into elasmobranch evolution and the origin of vertebrates.</title>
        <authorList>
            <person name="Hara Y"/>
            <person name="Yamaguchi K"/>
            <person name="Onimaru K"/>
            <person name="Kadota M"/>
            <person name="Koyanagi M"/>
            <person name="Keeley SD"/>
            <person name="Tatsumi K"/>
            <person name="Tanaka K"/>
            <person name="Motone F"/>
            <person name="Kageyama Y"/>
            <person name="Nozu R"/>
            <person name="Adachi N"/>
            <person name="Nishimura O"/>
            <person name="Nakagawa R"/>
            <person name="Tanegashima C"/>
            <person name="Kiyatake I"/>
            <person name="Matsumoto R"/>
            <person name="Murakumo K"/>
            <person name="Nishida K"/>
            <person name="Terakita A"/>
            <person name="Kuratani S"/>
            <person name="Sato K"/>
            <person name="Hyodo S Kuraku.S."/>
        </authorList>
    </citation>
    <scope>NUCLEOTIDE SEQUENCE [LARGE SCALE GENOMIC DNA]</scope>
</reference>
<accession>A0A401SIC8</accession>
<keyword evidence="3" id="KW-0812">Transmembrane</keyword>
<evidence type="ECO:0000256" key="3">
    <source>
        <dbReference type="SAM" id="Phobius"/>
    </source>
</evidence>
<dbReference type="GO" id="GO:0006637">
    <property type="term" value="P:acyl-CoA metabolic process"/>
    <property type="evidence" value="ECO:0007669"/>
    <property type="project" value="InterPro"/>
</dbReference>
<keyword evidence="7" id="KW-1185">Reference proteome</keyword>
<evidence type="ECO:0000259" key="5">
    <source>
        <dbReference type="Pfam" id="PF08840"/>
    </source>
</evidence>
<organism evidence="6 7">
    <name type="scientific">Chiloscyllium punctatum</name>
    <name type="common">Brownbanded bambooshark</name>
    <name type="synonym">Hemiscyllium punctatum</name>
    <dbReference type="NCBI Taxonomy" id="137246"/>
    <lineage>
        <taxon>Eukaryota</taxon>
        <taxon>Metazoa</taxon>
        <taxon>Chordata</taxon>
        <taxon>Craniata</taxon>
        <taxon>Vertebrata</taxon>
        <taxon>Chondrichthyes</taxon>
        <taxon>Elasmobranchii</taxon>
        <taxon>Galeomorphii</taxon>
        <taxon>Galeoidea</taxon>
        <taxon>Orectolobiformes</taxon>
        <taxon>Hemiscylliidae</taxon>
        <taxon>Chiloscyllium</taxon>
    </lineage>
</organism>
<feature type="active site" description="Charge relay system" evidence="2">
    <location>
        <position position="408"/>
    </location>
</feature>
<evidence type="ECO:0000313" key="7">
    <source>
        <dbReference type="Proteomes" id="UP000287033"/>
    </source>
</evidence>
<name>A0A401SIC8_CHIPU</name>
<dbReference type="InterPro" id="IPR014940">
    <property type="entry name" value="BAAT_C"/>
</dbReference>
<evidence type="ECO:0000259" key="4">
    <source>
        <dbReference type="Pfam" id="PF04775"/>
    </source>
</evidence>
<feature type="domain" description="BAAT/Acyl-CoA thioester hydrolase C-terminal" evidence="5">
    <location>
        <begin position="289"/>
        <end position="498"/>
    </location>
</feature>
<dbReference type="PANTHER" id="PTHR10824">
    <property type="entry name" value="ACYL-COENZYME A THIOESTERASE-RELATED"/>
    <property type="match status" value="1"/>
</dbReference>
<proteinExistence type="inferred from homology"/>
<dbReference type="Gene3D" id="3.40.50.1820">
    <property type="entry name" value="alpha/beta hydrolase"/>
    <property type="match status" value="1"/>
</dbReference>
<feature type="domain" description="Acyl-CoA thioester hydrolase/bile acid-CoA amino acid N-acetyltransferase" evidence="4">
    <location>
        <begin position="92"/>
        <end position="223"/>
    </location>
</feature>
<dbReference type="InterPro" id="IPR006862">
    <property type="entry name" value="Thio_Ohase/aa_AcTrfase"/>
</dbReference>
<keyword evidence="3" id="KW-1133">Transmembrane helix</keyword>
<dbReference type="InterPro" id="IPR016662">
    <property type="entry name" value="Acyl-CoA_thioEstase_long-chain"/>
</dbReference>
<dbReference type="EMBL" id="BEZZ01000283">
    <property type="protein sequence ID" value="GCC30105.1"/>
    <property type="molecule type" value="Genomic_DNA"/>
</dbReference>
<dbReference type="Gene3D" id="2.60.40.2240">
    <property type="entry name" value="Acyl-CoA thioester hydrolase/BAAT N-terminal domain"/>
    <property type="match status" value="1"/>
</dbReference>
<dbReference type="GO" id="GO:0047617">
    <property type="term" value="F:fatty acyl-CoA hydrolase activity"/>
    <property type="evidence" value="ECO:0007669"/>
    <property type="project" value="TreeGrafter"/>
</dbReference>
<keyword evidence="3" id="KW-0472">Membrane</keyword>
<dbReference type="SUPFAM" id="SSF53474">
    <property type="entry name" value="alpha/beta-Hydrolases"/>
    <property type="match status" value="1"/>
</dbReference>
<dbReference type="STRING" id="137246.A0A401SIC8"/>
<dbReference type="AlphaFoldDB" id="A0A401SIC8"/>
<comment type="similarity">
    <text evidence="1">Belongs to the C/M/P thioester hydrolase family.</text>
</comment>
<dbReference type="Pfam" id="PF04775">
    <property type="entry name" value="Bile_Hydr_Trans"/>
    <property type="match status" value="1"/>
</dbReference>
<dbReference type="OMA" id="CISGSHY"/>
<dbReference type="InterPro" id="IPR029058">
    <property type="entry name" value="AB_hydrolase_fold"/>
</dbReference>
<comment type="caution">
    <text evidence="6">The sequence shown here is derived from an EMBL/GenBank/DDBJ whole genome shotgun (WGS) entry which is preliminary data.</text>
</comment>
<evidence type="ECO:0000313" key="6">
    <source>
        <dbReference type="EMBL" id="GCC30105.1"/>
    </source>
</evidence>
<dbReference type="Proteomes" id="UP000287033">
    <property type="component" value="Unassembled WGS sequence"/>
</dbReference>
<feature type="transmembrane region" description="Helical" evidence="3">
    <location>
        <begin position="12"/>
        <end position="39"/>
    </location>
</feature>
<gene>
    <name evidence="6" type="ORF">chiPu_0008551</name>
</gene>
<dbReference type="InterPro" id="IPR042490">
    <property type="entry name" value="Thio_Ohase/BAAT_N"/>
</dbReference>